<comment type="caution">
    <text evidence="1">The sequence shown here is derived from an EMBL/GenBank/DDBJ whole genome shotgun (WGS) entry which is preliminary data.</text>
</comment>
<proteinExistence type="predicted"/>
<evidence type="ECO:0000313" key="1">
    <source>
        <dbReference type="EMBL" id="RXJ69461.1"/>
    </source>
</evidence>
<gene>
    <name evidence="1" type="ORF">CS022_23760</name>
</gene>
<dbReference type="RefSeq" id="WP_129124333.1">
    <property type="nucleotide sequence ID" value="NZ_PEIB01000055.1"/>
</dbReference>
<reference evidence="1 2" key="1">
    <citation type="submission" date="2017-10" db="EMBL/GenBank/DDBJ databases">
        <title>Nyctiphanis sp. nov., isolated from the stomach of the euphausiid Nyctiphanes simplex (Hansen, 1911) in the Gulf of California.</title>
        <authorList>
            <person name="Gomez-Gil B."/>
            <person name="Aguilar-Mendez M."/>
            <person name="Lopez-Cortes A."/>
            <person name="Gomez-Gutierrez J."/>
            <person name="Roque A."/>
            <person name="Lang E."/>
            <person name="Gonzalez-Castillo A."/>
        </authorList>
    </citation>
    <scope>NUCLEOTIDE SEQUENCE [LARGE SCALE GENOMIC DNA]</scope>
    <source>
        <strain evidence="1 2">CAIM 600</strain>
    </source>
</reference>
<dbReference type="EMBL" id="PEIB01000055">
    <property type="protein sequence ID" value="RXJ69461.1"/>
    <property type="molecule type" value="Genomic_DNA"/>
</dbReference>
<dbReference type="Proteomes" id="UP000290287">
    <property type="component" value="Unassembled WGS sequence"/>
</dbReference>
<sequence>MMKTLLLLILLFVTTPIIAMEKDKQLHFQVSFASTLLSSYFCERVFEDLDDIEQNACGAMATFGAGLAKEILDSFEEKNIFSTQDIVANMNGIVAGSLAYQTLTSASDSDIFVPYASSLAGSVYCDHFSDSSKGFSVNTCALLSGVSAMTLTKLFEQENQTEDQKYVVDGLIGILAASMTYKISNGYISGWFDDGSTGVRVTYHFD</sequence>
<protein>
    <submittedName>
        <fullName evidence="1">Uncharacterized protein</fullName>
    </submittedName>
</protein>
<dbReference type="AlphaFoldDB" id="A0A4Q0YKC2"/>
<evidence type="ECO:0000313" key="2">
    <source>
        <dbReference type="Proteomes" id="UP000290287"/>
    </source>
</evidence>
<name>A0A4Q0YKC2_9GAMM</name>
<organism evidence="1 2">
    <name type="scientific">Veronia nyctiphanis</name>
    <dbReference type="NCBI Taxonomy" id="1278244"/>
    <lineage>
        <taxon>Bacteria</taxon>
        <taxon>Pseudomonadati</taxon>
        <taxon>Pseudomonadota</taxon>
        <taxon>Gammaproteobacteria</taxon>
        <taxon>Vibrionales</taxon>
        <taxon>Vibrionaceae</taxon>
        <taxon>Veronia</taxon>
    </lineage>
</organism>
<keyword evidence="2" id="KW-1185">Reference proteome</keyword>
<dbReference type="OrthoDB" id="4064248at1224"/>
<accession>A0A4Q0YKC2</accession>